<feature type="transmembrane region" description="Helical" evidence="1">
    <location>
        <begin position="159"/>
        <end position="179"/>
    </location>
</feature>
<feature type="transmembrane region" description="Helical" evidence="1">
    <location>
        <begin position="35"/>
        <end position="56"/>
    </location>
</feature>
<dbReference type="NCBIfam" id="NF041644">
    <property type="entry name" value="CBO0543_fam"/>
    <property type="match status" value="1"/>
</dbReference>
<keyword evidence="1" id="KW-1133">Transmembrane helix</keyword>
<reference evidence="2" key="1">
    <citation type="submission" date="2021-06" db="EMBL/GenBank/DDBJ databases">
        <authorList>
            <person name="Criscuolo A."/>
        </authorList>
    </citation>
    <scope>NUCLEOTIDE SEQUENCE</scope>
    <source>
        <strain evidence="2">CIP111600</strain>
    </source>
</reference>
<feature type="transmembrane region" description="Helical" evidence="1">
    <location>
        <begin position="100"/>
        <end position="119"/>
    </location>
</feature>
<keyword evidence="1" id="KW-0812">Transmembrane</keyword>
<keyword evidence="3" id="KW-1185">Reference proteome</keyword>
<organism evidence="2 3">
    <name type="scientific">Paenibacillus solanacearum</name>
    <dbReference type="NCBI Taxonomy" id="2048548"/>
    <lineage>
        <taxon>Bacteria</taxon>
        <taxon>Bacillati</taxon>
        <taxon>Bacillota</taxon>
        <taxon>Bacilli</taxon>
        <taxon>Bacillales</taxon>
        <taxon>Paenibacillaceae</taxon>
        <taxon>Paenibacillus</taxon>
    </lineage>
</organism>
<evidence type="ECO:0000313" key="2">
    <source>
        <dbReference type="EMBL" id="CAG7614492.1"/>
    </source>
</evidence>
<protein>
    <submittedName>
        <fullName evidence="2">Uncharacterized protein</fullName>
    </submittedName>
</protein>
<dbReference type="InterPro" id="IPR048147">
    <property type="entry name" value="CBO0543-like"/>
</dbReference>
<accession>A0A916JY68</accession>
<sequence length="188" mass="21949">MIIRSSHITKAFEEVQKAREQLHQLDYKQWMDESLFTWEWFLLAGLTTIPLILWWIILDKKRAYEIAFYGCMINIMAIILDDFGTNLAWWGYPIKLLPTIPPLLTADSILVPIVLMIIYQMFSTNWKKHLIANAITAAFLAFIAEPIFIWIGYYQLNSWKLLFSFLFYNAASALARFIIMKIGTRTGA</sequence>
<dbReference type="EMBL" id="CAJVAS010000005">
    <property type="protein sequence ID" value="CAG7614492.1"/>
    <property type="molecule type" value="Genomic_DNA"/>
</dbReference>
<evidence type="ECO:0000313" key="3">
    <source>
        <dbReference type="Proteomes" id="UP000693672"/>
    </source>
</evidence>
<feature type="transmembrane region" description="Helical" evidence="1">
    <location>
        <begin position="63"/>
        <end position="80"/>
    </location>
</feature>
<comment type="caution">
    <text evidence="2">The sequence shown here is derived from an EMBL/GenBank/DDBJ whole genome shotgun (WGS) entry which is preliminary data.</text>
</comment>
<dbReference type="RefSeq" id="WP_218091511.1">
    <property type="nucleotide sequence ID" value="NZ_CAJVAS010000005.1"/>
</dbReference>
<name>A0A916JY68_9BACL</name>
<dbReference type="Proteomes" id="UP000693672">
    <property type="component" value="Unassembled WGS sequence"/>
</dbReference>
<gene>
    <name evidence="2" type="ORF">PAESOLCIP111_01715</name>
</gene>
<proteinExistence type="predicted"/>
<evidence type="ECO:0000256" key="1">
    <source>
        <dbReference type="SAM" id="Phobius"/>
    </source>
</evidence>
<feature type="transmembrane region" description="Helical" evidence="1">
    <location>
        <begin position="131"/>
        <end position="153"/>
    </location>
</feature>
<keyword evidence="1" id="KW-0472">Membrane</keyword>
<dbReference type="AlphaFoldDB" id="A0A916JY68"/>